<dbReference type="InterPro" id="IPR039426">
    <property type="entry name" value="TonB-dep_rcpt-like"/>
</dbReference>
<dbReference type="PROSITE" id="PS52016">
    <property type="entry name" value="TONB_DEPENDENT_REC_3"/>
    <property type="match status" value="1"/>
</dbReference>
<comment type="subcellular location">
    <subcellularLocation>
        <location evidence="1 8">Cell outer membrane</location>
        <topology evidence="1 8">Multi-pass membrane protein</topology>
    </subcellularLocation>
</comment>
<dbReference type="InterPro" id="IPR012910">
    <property type="entry name" value="Plug_dom"/>
</dbReference>
<feature type="region of interest" description="Disordered" evidence="10">
    <location>
        <begin position="1"/>
        <end position="63"/>
    </location>
</feature>
<evidence type="ECO:0000313" key="14">
    <source>
        <dbReference type="Proteomes" id="UP000469159"/>
    </source>
</evidence>
<sequence length="1085" mass="113951">MACTFNGGKSERPGLTKQRASRGRGARMRHTGKRSARQLAARGSALPARQGGSSAPVRVREPPKLTFMASSAIGPRNSKNGGRDMRAISGYRSASRAVVATAILAGAPALAQEGAAADTEIVVTGSLIRGSAEASPAPVEVITADDLANQGGPTMMGLAKSLAASSGVLGDASQFDIRSQFNQGAASVNLRGLGPQRTLVLLNGRRVVPTGAGNMPLVDINLFPSGAIERIEILKDGAAATYGSDAIAGVVNFITRTDQDGFLAEGDYRYIDGSNGDWNAALSWGGDLGPARVFLSGGYQHRSELRVTDRDFGLLPYDVNPQGGWSGGGSPGNFDFDATLNGVRFDADEGCEAVGGFRSLPGSTADLCMTPYLGFTNFVEPEDRFQLFADVEVPLGTADLRLTGLYGRTDTVLTTSPSYLPTIAPSANAAFGGGGLFVIPQYAPAMADYCARYGAASGCAVDAQGVPQAPALAYPVRFRPLLLGGNPLFDNERGAATPDYEGEQSQLTASLTQPVAAAIDLQTSLTWSRNDRRFQGIDNFVDLLQNALAGFGGETCAYATPQSRAGMTNAQLAAVAGRNGCHFFNPFSTGIPGNAITGAPNPGYAGTSNPLGLDLTPGAGLINDASIVDDFFTVIERGATTEQWVGDVLLSGLSGVSLPGGEIGFAVGAQYRSDSYRRTYSANNNLDVYPCPGSVLNSAASCTPEVGPVGFLGSNRNADVNSDVWALFTELQLPVTERLQAQLSARYEDYGSSGSTFDPQVRLKYDLANWVSLRGGVGTTFRGPPPQNTAADLVILTFIGGAFRAVDILANPDLAPETATTWNGGMLVDRGGFRASVDYWRYQFEGAIEAEPVSGIVSALFGGTGTANCGNPAYAALQARFTFSGGMCSAANVQRLATYAFNSADVTTSGLDFQASYDFAAGSAQLQAGVSGAHVFEYEVGDVVVEGITVQPAFDAAGKLNYQTTAYPIPRWKGRAWLQGLFGEHMLRLQANHVGGYDDQRGADVFGPNFGVLAGASVTEGKRVGSFTTLDAVWRWDVRNGTTLSVALENLLDEDPPFARLDQNYDPFTASPLGFTARVGLRQRF</sequence>
<evidence type="ECO:0000256" key="6">
    <source>
        <dbReference type="ARBA" id="ARBA00023136"/>
    </source>
</evidence>
<keyword evidence="3 8" id="KW-1134">Transmembrane beta strand</keyword>
<dbReference type="Pfam" id="PF00593">
    <property type="entry name" value="TonB_dep_Rec_b-barrel"/>
    <property type="match status" value="1"/>
</dbReference>
<evidence type="ECO:0000256" key="8">
    <source>
        <dbReference type="PROSITE-ProRule" id="PRU01360"/>
    </source>
</evidence>
<accession>A0A6I4UVJ7</accession>
<dbReference type="InterPro" id="IPR000531">
    <property type="entry name" value="Beta-barrel_TonB"/>
</dbReference>
<dbReference type="PANTHER" id="PTHR47234:SF3">
    <property type="entry name" value="SECRETIN_TONB SHORT N-TERMINAL DOMAIN-CONTAINING PROTEIN"/>
    <property type="match status" value="1"/>
</dbReference>
<comment type="caution">
    <text evidence="13">The sequence shown here is derived from an EMBL/GenBank/DDBJ whole genome shotgun (WGS) entry which is preliminary data.</text>
</comment>
<dbReference type="AlphaFoldDB" id="A0A6I4UVJ7"/>
<dbReference type="EMBL" id="WTYK01000009">
    <property type="protein sequence ID" value="MXP42658.1"/>
    <property type="molecule type" value="Genomic_DNA"/>
</dbReference>
<organism evidence="13 14">
    <name type="scientific">Croceibacterium soli</name>
    <dbReference type="NCBI Taxonomy" id="1739690"/>
    <lineage>
        <taxon>Bacteria</taxon>
        <taxon>Pseudomonadati</taxon>
        <taxon>Pseudomonadota</taxon>
        <taxon>Alphaproteobacteria</taxon>
        <taxon>Sphingomonadales</taxon>
        <taxon>Erythrobacteraceae</taxon>
        <taxon>Croceibacterium</taxon>
    </lineage>
</organism>
<evidence type="ECO:0000256" key="1">
    <source>
        <dbReference type="ARBA" id="ARBA00004571"/>
    </source>
</evidence>
<feature type="compositionally biased region" description="Basic residues" evidence="10">
    <location>
        <begin position="19"/>
        <end position="36"/>
    </location>
</feature>
<gene>
    <name evidence="13" type="ORF">GRI75_13515</name>
</gene>
<proteinExistence type="inferred from homology"/>
<evidence type="ECO:0000256" key="10">
    <source>
        <dbReference type="SAM" id="MobiDB-lite"/>
    </source>
</evidence>
<keyword evidence="2 8" id="KW-0813">Transport</keyword>
<dbReference type="Gene3D" id="2.170.130.10">
    <property type="entry name" value="TonB-dependent receptor, plug domain"/>
    <property type="match status" value="1"/>
</dbReference>
<keyword evidence="4 8" id="KW-0812">Transmembrane</keyword>
<keyword evidence="13" id="KW-0675">Receptor</keyword>
<keyword evidence="5 9" id="KW-0798">TonB box</keyword>
<keyword evidence="7 8" id="KW-0998">Cell outer membrane</keyword>
<dbReference type="Pfam" id="PF07715">
    <property type="entry name" value="Plug"/>
    <property type="match status" value="1"/>
</dbReference>
<evidence type="ECO:0000256" key="2">
    <source>
        <dbReference type="ARBA" id="ARBA00022448"/>
    </source>
</evidence>
<dbReference type="GO" id="GO:0009279">
    <property type="term" value="C:cell outer membrane"/>
    <property type="evidence" value="ECO:0007669"/>
    <property type="project" value="UniProtKB-SubCell"/>
</dbReference>
<evidence type="ECO:0000256" key="9">
    <source>
        <dbReference type="RuleBase" id="RU003357"/>
    </source>
</evidence>
<evidence type="ECO:0000259" key="11">
    <source>
        <dbReference type="Pfam" id="PF00593"/>
    </source>
</evidence>
<keyword evidence="6 8" id="KW-0472">Membrane</keyword>
<keyword evidence="14" id="KW-1185">Reference proteome</keyword>
<evidence type="ECO:0000256" key="5">
    <source>
        <dbReference type="ARBA" id="ARBA00023077"/>
    </source>
</evidence>
<name>A0A6I4UVJ7_9SPHN</name>
<evidence type="ECO:0000256" key="7">
    <source>
        <dbReference type="ARBA" id="ARBA00023237"/>
    </source>
</evidence>
<dbReference type="InterPro" id="IPR037066">
    <property type="entry name" value="Plug_dom_sf"/>
</dbReference>
<dbReference type="PANTHER" id="PTHR47234">
    <property type="match status" value="1"/>
</dbReference>
<reference evidence="13 14" key="1">
    <citation type="submission" date="2019-12" db="EMBL/GenBank/DDBJ databases">
        <title>Genomic-based taxomic classification of the family Erythrobacteraceae.</title>
        <authorList>
            <person name="Xu L."/>
        </authorList>
    </citation>
    <scope>NUCLEOTIDE SEQUENCE [LARGE SCALE GENOMIC DNA]</scope>
    <source>
        <strain evidence="13 14">MCCC 1K02066</strain>
    </source>
</reference>
<dbReference type="SUPFAM" id="SSF56935">
    <property type="entry name" value="Porins"/>
    <property type="match status" value="1"/>
</dbReference>
<dbReference type="InterPro" id="IPR036942">
    <property type="entry name" value="Beta-barrel_TonB_sf"/>
</dbReference>
<comment type="similarity">
    <text evidence="8 9">Belongs to the TonB-dependent receptor family.</text>
</comment>
<evidence type="ECO:0000256" key="4">
    <source>
        <dbReference type="ARBA" id="ARBA00022692"/>
    </source>
</evidence>
<evidence type="ECO:0000256" key="3">
    <source>
        <dbReference type="ARBA" id="ARBA00022452"/>
    </source>
</evidence>
<evidence type="ECO:0000313" key="13">
    <source>
        <dbReference type="EMBL" id="MXP42658.1"/>
    </source>
</evidence>
<dbReference type="Proteomes" id="UP000469159">
    <property type="component" value="Unassembled WGS sequence"/>
</dbReference>
<evidence type="ECO:0000259" key="12">
    <source>
        <dbReference type="Pfam" id="PF07715"/>
    </source>
</evidence>
<feature type="domain" description="TonB-dependent receptor-like beta-barrel" evidence="11">
    <location>
        <begin position="643"/>
        <end position="1051"/>
    </location>
</feature>
<feature type="domain" description="TonB-dependent receptor plug" evidence="12">
    <location>
        <begin position="133"/>
        <end position="250"/>
    </location>
</feature>
<dbReference type="Gene3D" id="2.40.170.20">
    <property type="entry name" value="TonB-dependent receptor, beta-barrel domain"/>
    <property type="match status" value="1"/>
</dbReference>
<protein>
    <submittedName>
        <fullName evidence="13">TonB-dependent receptor</fullName>
    </submittedName>
</protein>